<dbReference type="GO" id="GO:0016788">
    <property type="term" value="F:hydrolase activity, acting on ester bonds"/>
    <property type="evidence" value="ECO:0007669"/>
    <property type="project" value="InterPro"/>
</dbReference>
<dbReference type="AlphaFoldDB" id="A0A9W4UJF0"/>
<sequence length="361" mass="39663">MRCSSTLSFFINLTLVCSQSGPPSNGSSEWQPGKFKTLVTFGDSYTDENRLGFFASHNGTAPPPGWDGGVNYGASTGGRIWARYASIYSSLTLYNYAVSGAVCSNEITPRTFASINAPFPDIQGYELPAYLADSTYQNPNGTAFFTGVPSSTVYAIWIGTNDIGNDAFLTDSQVRGKTLKDYTDCVYQTVASLYESGARYFVLMNLAPLQLAPQYAVPENGGLNHTEFYPNKGDNITQISYRMWESVATLNEVYAYRTPYETLIAKSYPEASIANFDVNSLMTDIWTNPENYLNGTKAPNVTGTVKNCVGSGANQTCVRDDSPDSFMWFDALHPSEQVDRVIAKEFDQVLAGESKFAKYWG</sequence>
<dbReference type="EMBL" id="CAOQHR010000007">
    <property type="protein sequence ID" value="CAI6337060.1"/>
    <property type="molecule type" value="Genomic_DNA"/>
</dbReference>
<dbReference type="PANTHER" id="PTHR45648">
    <property type="entry name" value="GDSL LIPASE/ACYLHYDROLASE FAMILY PROTEIN (AFU_ORTHOLOGUE AFUA_4G14700)"/>
    <property type="match status" value="1"/>
</dbReference>
<dbReference type="Gene3D" id="3.40.50.1110">
    <property type="entry name" value="SGNH hydrolase"/>
    <property type="match status" value="1"/>
</dbReference>
<evidence type="ECO:0000313" key="4">
    <source>
        <dbReference type="Proteomes" id="UP001152607"/>
    </source>
</evidence>
<feature type="signal peptide" evidence="2">
    <location>
        <begin position="1"/>
        <end position="18"/>
    </location>
</feature>
<proteinExistence type="predicted"/>
<keyword evidence="1" id="KW-0378">Hydrolase</keyword>
<reference evidence="3" key="1">
    <citation type="submission" date="2023-01" db="EMBL/GenBank/DDBJ databases">
        <authorList>
            <person name="Van Ghelder C."/>
            <person name="Rancurel C."/>
        </authorList>
    </citation>
    <scope>NUCLEOTIDE SEQUENCE</scope>
    <source>
        <strain evidence="3">CNCM I-4278</strain>
    </source>
</reference>
<gene>
    <name evidence="3" type="ORF">PDIGIT_LOCUS10167</name>
</gene>
<evidence type="ECO:0000313" key="3">
    <source>
        <dbReference type="EMBL" id="CAI6337060.1"/>
    </source>
</evidence>
<accession>A0A9W4UJF0</accession>
<dbReference type="InterPro" id="IPR001087">
    <property type="entry name" value="GDSL"/>
</dbReference>
<dbReference type="OrthoDB" id="1600564at2759"/>
<dbReference type="InterPro" id="IPR051058">
    <property type="entry name" value="GDSL_Est/Lipase"/>
</dbReference>
<keyword evidence="4" id="KW-1185">Reference proteome</keyword>
<protein>
    <recommendedName>
        <fullName evidence="5">Carbohydrate esterase family 16 protein</fullName>
    </recommendedName>
</protein>
<dbReference type="Pfam" id="PF00657">
    <property type="entry name" value="Lipase_GDSL"/>
    <property type="match status" value="1"/>
</dbReference>
<comment type="caution">
    <text evidence="3">The sequence shown here is derived from an EMBL/GenBank/DDBJ whole genome shotgun (WGS) entry which is preliminary data.</text>
</comment>
<dbReference type="SUPFAM" id="SSF52266">
    <property type="entry name" value="SGNH hydrolase"/>
    <property type="match status" value="1"/>
</dbReference>
<evidence type="ECO:0000256" key="2">
    <source>
        <dbReference type="SAM" id="SignalP"/>
    </source>
</evidence>
<organism evidence="3 4">
    <name type="scientific">Periconia digitata</name>
    <dbReference type="NCBI Taxonomy" id="1303443"/>
    <lineage>
        <taxon>Eukaryota</taxon>
        <taxon>Fungi</taxon>
        <taxon>Dikarya</taxon>
        <taxon>Ascomycota</taxon>
        <taxon>Pezizomycotina</taxon>
        <taxon>Dothideomycetes</taxon>
        <taxon>Pleosporomycetidae</taxon>
        <taxon>Pleosporales</taxon>
        <taxon>Massarineae</taxon>
        <taxon>Periconiaceae</taxon>
        <taxon>Periconia</taxon>
    </lineage>
</organism>
<dbReference type="InterPro" id="IPR036514">
    <property type="entry name" value="SGNH_hydro_sf"/>
</dbReference>
<dbReference type="PANTHER" id="PTHR45648:SF22">
    <property type="entry name" value="GDSL LIPASE_ACYLHYDROLASE FAMILY PROTEIN (AFU_ORTHOLOGUE AFUA_4G14700)"/>
    <property type="match status" value="1"/>
</dbReference>
<evidence type="ECO:0000256" key="1">
    <source>
        <dbReference type="ARBA" id="ARBA00022801"/>
    </source>
</evidence>
<dbReference type="CDD" id="cd01846">
    <property type="entry name" value="fatty_acyltransferase_like"/>
    <property type="match status" value="1"/>
</dbReference>
<evidence type="ECO:0008006" key="5">
    <source>
        <dbReference type="Google" id="ProtNLM"/>
    </source>
</evidence>
<keyword evidence="2" id="KW-0732">Signal</keyword>
<name>A0A9W4UJF0_9PLEO</name>
<feature type="chain" id="PRO_5040960460" description="Carbohydrate esterase family 16 protein" evidence="2">
    <location>
        <begin position="19"/>
        <end position="361"/>
    </location>
</feature>
<dbReference type="Proteomes" id="UP001152607">
    <property type="component" value="Unassembled WGS sequence"/>
</dbReference>